<gene>
    <name evidence="1" type="ORF">TMI583_LOCUS45999</name>
</gene>
<dbReference type="Proteomes" id="UP000682733">
    <property type="component" value="Unassembled WGS sequence"/>
</dbReference>
<feature type="non-terminal residue" evidence="1">
    <location>
        <position position="1"/>
    </location>
</feature>
<evidence type="ECO:0000313" key="2">
    <source>
        <dbReference type="Proteomes" id="UP000682733"/>
    </source>
</evidence>
<comment type="caution">
    <text evidence="1">The sequence shown here is derived from an EMBL/GenBank/DDBJ whole genome shotgun (WGS) entry which is preliminary data.</text>
</comment>
<organism evidence="1 2">
    <name type="scientific">Didymodactylos carnosus</name>
    <dbReference type="NCBI Taxonomy" id="1234261"/>
    <lineage>
        <taxon>Eukaryota</taxon>
        <taxon>Metazoa</taxon>
        <taxon>Spiralia</taxon>
        <taxon>Gnathifera</taxon>
        <taxon>Rotifera</taxon>
        <taxon>Eurotatoria</taxon>
        <taxon>Bdelloidea</taxon>
        <taxon>Philodinida</taxon>
        <taxon>Philodinidae</taxon>
        <taxon>Didymodactylos</taxon>
    </lineage>
</organism>
<protein>
    <submittedName>
        <fullName evidence="1">Uncharacterized protein</fullName>
    </submittedName>
</protein>
<evidence type="ECO:0000313" key="1">
    <source>
        <dbReference type="EMBL" id="CAF4455046.1"/>
    </source>
</evidence>
<sequence length="48" mass="5829">FEMVQLGVQWVEYDAEYCRVVNFYCTHPQKHTVNYRPGRGKYEINVFI</sequence>
<accession>A0A8S2WQ36</accession>
<dbReference type="AlphaFoldDB" id="A0A8S2WQ36"/>
<reference evidence="1" key="1">
    <citation type="submission" date="2021-02" db="EMBL/GenBank/DDBJ databases">
        <authorList>
            <person name="Nowell W R."/>
        </authorList>
    </citation>
    <scope>NUCLEOTIDE SEQUENCE</scope>
</reference>
<name>A0A8S2WQ36_9BILA</name>
<proteinExistence type="predicted"/>
<dbReference type="EMBL" id="CAJOBA010084068">
    <property type="protein sequence ID" value="CAF4455046.1"/>
    <property type="molecule type" value="Genomic_DNA"/>
</dbReference>